<dbReference type="Pfam" id="PF01494">
    <property type="entry name" value="FAD_binding_3"/>
    <property type="match status" value="1"/>
</dbReference>
<evidence type="ECO:0000313" key="6">
    <source>
        <dbReference type="Proteomes" id="UP000587608"/>
    </source>
</evidence>
<evidence type="ECO:0000313" key="5">
    <source>
        <dbReference type="EMBL" id="MBA5220119.1"/>
    </source>
</evidence>
<keyword evidence="2" id="KW-0285">Flavoprotein</keyword>
<comment type="caution">
    <text evidence="5">The sequence shown here is derived from an EMBL/GenBank/DDBJ whole genome shotgun (WGS) entry which is preliminary data.</text>
</comment>
<dbReference type="SUPFAM" id="SSF51905">
    <property type="entry name" value="FAD/NAD(P)-binding domain"/>
    <property type="match status" value="1"/>
</dbReference>
<dbReference type="PRINTS" id="PR00420">
    <property type="entry name" value="RNGMNOXGNASE"/>
</dbReference>
<dbReference type="RefSeq" id="WP_191851676.1">
    <property type="nucleotide sequence ID" value="NZ_CP108323.1"/>
</dbReference>
<reference evidence="5 6" key="1">
    <citation type="submission" date="2020-07" db="EMBL/GenBank/DDBJ databases">
        <title>Differential regulation of undecylprodigiosin biosynthesis in the yeast-scavenging Streptomyces strain MBK6.</title>
        <authorList>
            <person name="Baral B."/>
            <person name="Siitonen V."/>
            <person name="Laughlin M."/>
            <person name="Yamada K."/>
            <person name="Ilomaeki M."/>
            <person name="Metsae-Ketelae M."/>
            <person name="Niemi J."/>
        </authorList>
    </citation>
    <scope>NUCLEOTIDE SEQUENCE [LARGE SCALE GENOMIC DNA]</scope>
    <source>
        <strain evidence="5 6">MBK6</strain>
    </source>
</reference>
<evidence type="ECO:0000256" key="1">
    <source>
        <dbReference type="ARBA" id="ARBA00001974"/>
    </source>
</evidence>
<keyword evidence="5" id="KW-0503">Monooxygenase</keyword>
<sequence>MVEVLGRVTVVGGGPVGLLLAGELRLGGAQPLVLEASDGTERYTRSFGQRAVNGRSAQTLALRGLVPALEAAQTAWAAQLAAAGQETKEGDQLAHVLQMMREGRSKGHFGGLPLGTGSGDSGRAYMMKQHMLEQVIADWVAGLGVRIETNAQVVAVHDEGTGVVAELADGRSLHAGYLVGCDGGRSTVRKKAGFAFPGTPPTMTGRVAAAQLSDQDTLATVLRGPNGLVNGLMVPGEITTVEFDGTGPTEREAPMTPTELADSMLRAGGMKVTVARLDSGTRFSDNTRQADTYRRGRVLLAGDAAHVHSPIGGQGLNLGLQDAANLGWKLALVATGRAPERLLDTYTAERHPIGARVLRNTRAQVALLRPGPQVDALREVLTETLAIPAAHEYFGALVSGADVDYAPDSAQMLVGRFLPDAFQPLAVEHMGDGRFLLLDLVGSEGIRAAVDGSDRVRFVYCKMSGADVTALLVRPDGYVAWVGVDTESAGLSEALDQWCALPSARSSSGG</sequence>
<organism evidence="5 6">
    <name type="scientific">Streptomyces griseoaurantiacus</name>
    <dbReference type="NCBI Taxonomy" id="68213"/>
    <lineage>
        <taxon>Bacteria</taxon>
        <taxon>Bacillati</taxon>
        <taxon>Actinomycetota</taxon>
        <taxon>Actinomycetes</taxon>
        <taxon>Kitasatosporales</taxon>
        <taxon>Streptomycetaceae</taxon>
        <taxon>Streptomyces</taxon>
        <taxon>Streptomyces aurantiacus group</taxon>
    </lineage>
</organism>
<dbReference type="GO" id="GO:0016709">
    <property type="term" value="F:oxidoreductase activity, acting on paired donors, with incorporation or reduction of molecular oxygen, NAD(P)H as one donor, and incorporation of one atom of oxygen"/>
    <property type="evidence" value="ECO:0007669"/>
    <property type="project" value="UniProtKB-ARBA"/>
</dbReference>
<keyword evidence="5" id="KW-0560">Oxidoreductase</keyword>
<protein>
    <submittedName>
        <fullName evidence="5">FAD-dependent monooxygenase</fullName>
    </submittedName>
</protein>
<dbReference type="Proteomes" id="UP000587608">
    <property type="component" value="Unassembled WGS sequence"/>
</dbReference>
<evidence type="ECO:0000259" key="4">
    <source>
        <dbReference type="Pfam" id="PF01494"/>
    </source>
</evidence>
<dbReference type="InterPro" id="IPR002938">
    <property type="entry name" value="FAD-bd"/>
</dbReference>
<dbReference type="PANTHER" id="PTHR43004:SF19">
    <property type="entry name" value="BINDING MONOOXYGENASE, PUTATIVE (JCVI)-RELATED"/>
    <property type="match status" value="1"/>
</dbReference>
<evidence type="ECO:0000256" key="2">
    <source>
        <dbReference type="ARBA" id="ARBA00022630"/>
    </source>
</evidence>
<dbReference type="PANTHER" id="PTHR43004">
    <property type="entry name" value="TRK SYSTEM POTASSIUM UPTAKE PROTEIN"/>
    <property type="match status" value="1"/>
</dbReference>
<comment type="cofactor">
    <cofactor evidence="1">
        <name>FAD</name>
        <dbReference type="ChEBI" id="CHEBI:57692"/>
    </cofactor>
</comment>
<dbReference type="InterPro" id="IPR036188">
    <property type="entry name" value="FAD/NAD-bd_sf"/>
</dbReference>
<keyword evidence="3" id="KW-0274">FAD</keyword>
<dbReference type="Gene3D" id="3.40.30.120">
    <property type="match status" value="1"/>
</dbReference>
<dbReference type="Gene3D" id="3.50.50.60">
    <property type="entry name" value="FAD/NAD(P)-binding domain"/>
    <property type="match status" value="2"/>
</dbReference>
<dbReference type="InterPro" id="IPR050641">
    <property type="entry name" value="RIFMO-like"/>
</dbReference>
<accession>A0A7W2HSJ9</accession>
<evidence type="ECO:0000256" key="3">
    <source>
        <dbReference type="ARBA" id="ARBA00022827"/>
    </source>
</evidence>
<dbReference type="GO" id="GO:0071949">
    <property type="term" value="F:FAD binding"/>
    <property type="evidence" value="ECO:0007669"/>
    <property type="project" value="InterPro"/>
</dbReference>
<proteinExistence type="predicted"/>
<name>A0A7W2HSJ9_9ACTN</name>
<dbReference type="EMBL" id="JACERG010000003">
    <property type="protein sequence ID" value="MBA5220119.1"/>
    <property type="molecule type" value="Genomic_DNA"/>
</dbReference>
<feature type="domain" description="FAD-binding" evidence="4">
    <location>
        <begin position="8"/>
        <end position="361"/>
    </location>
</feature>
<dbReference type="Pfam" id="PF21274">
    <property type="entry name" value="Rng_hyd_C"/>
    <property type="match status" value="1"/>
</dbReference>
<dbReference type="AlphaFoldDB" id="A0A7W2HSJ9"/>
<gene>
    <name evidence="5" type="ORF">H1X69_01650</name>
</gene>